<organism evidence="1">
    <name type="scientific">marine sediment metagenome</name>
    <dbReference type="NCBI Taxonomy" id="412755"/>
    <lineage>
        <taxon>unclassified sequences</taxon>
        <taxon>metagenomes</taxon>
        <taxon>ecological metagenomes</taxon>
    </lineage>
</organism>
<gene>
    <name evidence="1" type="ORF">S01H1_77213</name>
</gene>
<name>X0Y166_9ZZZZ</name>
<sequence length="44" mass="4958">MTSEDKTLIQVTKKTATRLGLLKNFGEAYEDVISRLLDEKGTSR</sequence>
<dbReference type="EMBL" id="BARS01051883">
    <property type="protein sequence ID" value="GAG49574.1"/>
    <property type="molecule type" value="Genomic_DNA"/>
</dbReference>
<reference evidence="1" key="1">
    <citation type="journal article" date="2014" name="Front. Microbiol.">
        <title>High frequency of phylogenetically diverse reductive dehalogenase-homologous genes in deep subseafloor sedimentary metagenomes.</title>
        <authorList>
            <person name="Kawai M."/>
            <person name="Futagami T."/>
            <person name="Toyoda A."/>
            <person name="Takaki Y."/>
            <person name="Nishi S."/>
            <person name="Hori S."/>
            <person name="Arai W."/>
            <person name="Tsubouchi T."/>
            <person name="Morono Y."/>
            <person name="Uchiyama I."/>
            <person name="Ito T."/>
            <person name="Fujiyama A."/>
            <person name="Inagaki F."/>
            <person name="Takami H."/>
        </authorList>
    </citation>
    <scope>NUCLEOTIDE SEQUENCE</scope>
    <source>
        <strain evidence="1">Expedition CK06-06</strain>
    </source>
</reference>
<dbReference type="AlphaFoldDB" id="X0Y166"/>
<evidence type="ECO:0000313" key="1">
    <source>
        <dbReference type="EMBL" id="GAG49574.1"/>
    </source>
</evidence>
<protein>
    <submittedName>
        <fullName evidence="1">Uncharacterized protein</fullName>
    </submittedName>
</protein>
<proteinExistence type="predicted"/>
<accession>X0Y166</accession>
<comment type="caution">
    <text evidence="1">The sequence shown here is derived from an EMBL/GenBank/DDBJ whole genome shotgun (WGS) entry which is preliminary data.</text>
</comment>